<reference evidence="3" key="2">
    <citation type="submission" date="2019-09" db="UniProtKB">
        <authorList>
            <consortium name="WormBaseParasite"/>
        </authorList>
    </citation>
    <scope>IDENTIFICATION</scope>
</reference>
<evidence type="ECO:0000313" key="2">
    <source>
        <dbReference type="Proteomes" id="UP000050761"/>
    </source>
</evidence>
<dbReference type="OrthoDB" id="5901095at2759"/>
<accession>A0A183G517</accession>
<evidence type="ECO:0000313" key="3">
    <source>
        <dbReference type="WBParaSite" id="HPBE_0001666701-mRNA-1"/>
    </source>
</evidence>
<dbReference type="AlphaFoldDB" id="A0A183G517"/>
<evidence type="ECO:0000313" key="1">
    <source>
        <dbReference type="EMBL" id="VDP06650.1"/>
    </source>
</evidence>
<organism evidence="2 3">
    <name type="scientific">Heligmosomoides polygyrus</name>
    <name type="common">Parasitic roundworm</name>
    <dbReference type="NCBI Taxonomy" id="6339"/>
    <lineage>
        <taxon>Eukaryota</taxon>
        <taxon>Metazoa</taxon>
        <taxon>Ecdysozoa</taxon>
        <taxon>Nematoda</taxon>
        <taxon>Chromadorea</taxon>
        <taxon>Rhabditida</taxon>
        <taxon>Rhabditina</taxon>
        <taxon>Rhabditomorpha</taxon>
        <taxon>Strongyloidea</taxon>
        <taxon>Heligmosomidae</taxon>
        <taxon>Heligmosomoides</taxon>
    </lineage>
</organism>
<protein>
    <submittedName>
        <fullName evidence="3">HTH CENPB-type domain-containing protein</fullName>
    </submittedName>
</protein>
<name>A0A183G517_HELPZ</name>
<sequence length="118" mass="13830">MEAKMLRCTAGVTRIDRIRNYVIRQKFRVAPIADKMREARLMAFDKVPAEKLLFKLKATVIHPMNVDWMKSFLVRRDDVKIYKEDDKPENSSEVQAASDFIAKWAEDWELLLTIAKSQ</sequence>
<dbReference type="EMBL" id="UZAH01029547">
    <property type="protein sequence ID" value="VDP06650.1"/>
    <property type="molecule type" value="Genomic_DNA"/>
</dbReference>
<reference evidence="1 2" key="1">
    <citation type="submission" date="2018-11" db="EMBL/GenBank/DDBJ databases">
        <authorList>
            <consortium name="Pathogen Informatics"/>
        </authorList>
    </citation>
    <scope>NUCLEOTIDE SEQUENCE [LARGE SCALE GENOMIC DNA]</scope>
</reference>
<accession>A0A3P8AQX9</accession>
<keyword evidence="2" id="KW-1185">Reference proteome</keyword>
<gene>
    <name evidence="1" type="ORF">HPBE_LOCUS16666</name>
</gene>
<proteinExistence type="predicted"/>
<dbReference type="Proteomes" id="UP000050761">
    <property type="component" value="Unassembled WGS sequence"/>
</dbReference>
<dbReference type="WBParaSite" id="HPBE_0001666701-mRNA-1">
    <property type="protein sequence ID" value="HPBE_0001666701-mRNA-1"/>
    <property type="gene ID" value="HPBE_0001666701"/>
</dbReference>